<evidence type="ECO:0000256" key="3">
    <source>
        <dbReference type="ARBA" id="ARBA00022475"/>
    </source>
</evidence>
<dbReference type="PROSITE" id="PS50893">
    <property type="entry name" value="ABC_TRANSPORTER_2"/>
    <property type="match status" value="1"/>
</dbReference>
<keyword evidence="4" id="KW-0997">Cell inner membrane</keyword>
<proteinExistence type="predicted"/>
<dbReference type="PROSITE" id="PS00211">
    <property type="entry name" value="ABC_TRANSPORTER_1"/>
    <property type="match status" value="1"/>
</dbReference>
<reference evidence="10" key="1">
    <citation type="submission" date="2021-03" db="EMBL/GenBank/DDBJ databases">
        <title>Genomic Encyclopedia of Type Strains, Phase IV (KMG-IV): sequencing the most valuable type-strain genomes for metagenomic binning, comparative biology and taxonomic classification.</title>
        <authorList>
            <person name="Goeker M."/>
        </authorList>
    </citation>
    <scope>NUCLEOTIDE SEQUENCE</scope>
    <source>
        <strain evidence="10">DSM 23564</strain>
    </source>
</reference>
<dbReference type="InterPro" id="IPR003593">
    <property type="entry name" value="AAA+_ATPase"/>
</dbReference>
<evidence type="ECO:0000256" key="1">
    <source>
        <dbReference type="ARBA" id="ARBA00004202"/>
    </source>
</evidence>
<dbReference type="InterPro" id="IPR013563">
    <property type="entry name" value="Oligopep_ABC_C"/>
</dbReference>
<feature type="domain" description="ABC transporter" evidence="9">
    <location>
        <begin position="4"/>
        <end position="253"/>
    </location>
</feature>
<name>A0A8T4GI82_9EURY</name>
<dbReference type="Proteomes" id="UP000823588">
    <property type="component" value="Unassembled WGS sequence"/>
</dbReference>
<keyword evidence="7" id="KW-1278">Translocase</keyword>
<dbReference type="EMBL" id="JAGGKQ010000021">
    <property type="protein sequence ID" value="MBP1923417.1"/>
    <property type="molecule type" value="Genomic_DNA"/>
</dbReference>
<dbReference type="SMART" id="SM00382">
    <property type="entry name" value="AAA"/>
    <property type="match status" value="1"/>
</dbReference>
<dbReference type="GO" id="GO:0005886">
    <property type="term" value="C:plasma membrane"/>
    <property type="evidence" value="ECO:0007669"/>
    <property type="project" value="UniProtKB-SubCell"/>
</dbReference>
<dbReference type="RefSeq" id="WP_209486319.1">
    <property type="nucleotide sequence ID" value="NZ_JAGGKQ010000021.1"/>
</dbReference>
<dbReference type="GO" id="GO:0015833">
    <property type="term" value="P:peptide transport"/>
    <property type="evidence" value="ECO:0007669"/>
    <property type="project" value="InterPro"/>
</dbReference>
<dbReference type="CDD" id="cd03257">
    <property type="entry name" value="ABC_NikE_OppD_transporters"/>
    <property type="match status" value="1"/>
</dbReference>
<evidence type="ECO:0000313" key="11">
    <source>
        <dbReference type="Proteomes" id="UP000823588"/>
    </source>
</evidence>
<dbReference type="Gene3D" id="3.40.50.300">
    <property type="entry name" value="P-loop containing nucleotide triphosphate hydrolases"/>
    <property type="match status" value="1"/>
</dbReference>
<comment type="caution">
    <text evidence="10">The sequence shown here is derived from an EMBL/GenBank/DDBJ whole genome shotgun (WGS) entry which is preliminary data.</text>
</comment>
<evidence type="ECO:0000256" key="2">
    <source>
        <dbReference type="ARBA" id="ARBA00022448"/>
    </source>
</evidence>
<dbReference type="NCBIfam" id="TIGR01727">
    <property type="entry name" value="oligo_HPY"/>
    <property type="match status" value="1"/>
</dbReference>
<evidence type="ECO:0000256" key="8">
    <source>
        <dbReference type="ARBA" id="ARBA00023136"/>
    </source>
</evidence>
<dbReference type="GO" id="GO:0016887">
    <property type="term" value="F:ATP hydrolysis activity"/>
    <property type="evidence" value="ECO:0007669"/>
    <property type="project" value="InterPro"/>
</dbReference>
<dbReference type="PANTHER" id="PTHR43297">
    <property type="entry name" value="OLIGOPEPTIDE TRANSPORT ATP-BINDING PROTEIN APPD"/>
    <property type="match status" value="1"/>
</dbReference>
<dbReference type="InterPro" id="IPR003439">
    <property type="entry name" value="ABC_transporter-like_ATP-bd"/>
</dbReference>
<keyword evidence="5" id="KW-0547">Nucleotide-binding</keyword>
<keyword evidence="8" id="KW-0472">Membrane</keyword>
<evidence type="ECO:0000256" key="5">
    <source>
        <dbReference type="ARBA" id="ARBA00022741"/>
    </source>
</evidence>
<dbReference type="InterPro" id="IPR050388">
    <property type="entry name" value="ABC_Ni/Peptide_Import"/>
</dbReference>
<dbReference type="GO" id="GO:0005524">
    <property type="term" value="F:ATP binding"/>
    <property type="evidence" value="ECO:0007669"/>
    <property type="project" value="UniProtKB-KW"/>
</dbReference>
<sequence length="355" mass="39394">MTVLNVSDLEVYYETETGPAQAVDGVSFSIEEGENLGIVGESGCGKTTLAKAIIGILPDAGYINNGSIEFKGEDLTELSEKQRRRYKWEEISMIAQSAMNALDPVYTIREQIVEAIETHRPGTGRVEANEIVQEMFELVGLDQKRADEYPHQFSGGMRQRAMIAMALALEPSLVLADEPTTALDVIMQDQILKRIGQIQKEINSSMMVITHDVSVVAETCDRVVVMYAGQIAEEGPVEEIFGKPYHPYTMGLKRAFPNIRESDQNLLSISGYPPELIDPPSGCRFAERCPLATEKCREIEPEAHYNNGLRSYCHYADAIDDGFRARADDPATWADTEAARAIRTMKEGTMMEGND</sequence>
<evidence type="ECO:0000313" key="10">
    <source>
        <dbReference type="EMBL" id="MBP1923417.1"/>
    </source>
</evidence>
<dbReference type="OrthoDB" id="18209at2157"/>
<keyword evidence="3" id="KW-1003">Cell membrane</keyword>
<dbReference type="Pfam" id="PF00005">
    <property type="entry name" value="ABC_tran"/>
    <property type="match status" value="1"/>
</dbReference>
<dbReference type="FunFam" id="3.40.50.300:FF:000016">
    <property type="entry name" value="Oligopeptide ABC transporter ATP-binding component"/>
    <property type="match status" value="1"/>
</dbReference>
<dbReference type="InterPro" id="IPR017871">
    <property type="entry name" value="ABC_transporter-like_CS"/>
</dbReference>
<dbReference type="PANTHER" id="PTHR43297:SF14">
    <property type="entry name" value="ATPASE AAA-TYPE CORE DOMAIN-CONTAINING PROTEIN"/>
    <property type="match status" value="1"/>
</dbReference>
<keyword evidence="6 10" id="KW-0067">ATP-binding</keyword>
<gene>
    <name evidence="10" type="ORF">J2751_002459</name>
</gene>
<evidence type="ECO:0000259" key="9">
    <source>
        <dbReference type="PROSITE" id="PS50893"/>
    </source>
</evidence>
<protein>
    <submittedName>
        <fullName evidence="10">Peptide/nickel transport system ATP-binding protein</fullName>
    </submittedName>
</protein>
<evidence type="ECO:0000256" key="6">
    <source>
        <dbReference type="ARBA" id="ARBA00022840"/>
    </source>
</evidence>
<keyword evidence="11" id="KW-1185">Reference proteome</keyword>
<dbReference type="SUPFAM" id="SSF52540">
    <property type="entry name" value="P-loop containing nucleoside triphosphate hydrolases"/>
    <property type="match status" value="1"/>
</dbReference>
<keyword evidence="2" id="KW-0813">Transport</keyword>
<organism evidence="10 11">
    <name type="scientific">Halorubrum alkaliphilum</name>
    <dbReference type="NCBI Taxonomy" id="261290"/>
    <lineage>
        <taxon>Archaea</taxon>
        <taxon>Methanobacteriati</taxon>
        <taxon>Methanobacteriota</taxon>
        <taxon>Stenosarchaea group</taxon>
        <taxon>Halobacteria</taxon>
        <taxon>Halobacteriales</taxon>
        <taxon>Haloferacaceae</taxon>
        <taxon>Halorubrum</taxon>
    </lineage>
</organism>
<accession>A0A8T4GI82</accession>
<dbReference type="Pfam" id="PF08352">
    <property type="entry name" value="oligo_HPY"/>
    <property type="match status" value="1"/>
</dbReference>
<evidence type="ECO:0000256" key="4">
    <source>
        <dbReference type="ARBA" id="ARBA00022519"/>
    </source>
</evidence>
<comment type="subcellular location">
    <subcellularLocation>
        <location evidence="1">Cell membrane</location>
        <topology evidence="1">Peripheral membrane protein</topology>
    </subcellularLocation>
</comment>
<dbReference type="AlphaFoldDB" id="A0A8T4GI82"/>
<evidence type="ECO:0000256" key="7">
    <source>
        <dbReference type="ARBA" id="ARBA00022967"/>
    </source>
</evidence>
<dbReference type="InterPro" id="IPR027417">
    <property type="entry name" value="P-loop_NTPase"/>
</dbReference>